<dbReference type="AlphaFoldDB" id="A0A069QF50"/>
<name>A0A069QF50_HOYLO</name>
<accession>A0A069QF50</accession>
<reference evidence="1 2" key="1">
    <citation type="submission" date="2013-08" db="EMBL/GenBank/DDBJ databases">
        <authorList>
            <person name="Weinstock G."/>
            <person name="Sodergren E."/>
            <person name="Wylie T."/>
            <person name="Fulton L."/>
            <person name="Fulton R."/>
            <person name="Fronick C."/>
            <person name="O'Laughlin M."/>
            <person name="Godfrey J."/>
            <person name="Miner T."/>
            <person name="Herter B."/>
            <person name="Appelbaum E."/>
            <person name="Cordes M."/>
            <person name="Lek S."/>
            <person name="Wollam A."/>
            <person name="Pepin K.H."/>
            <person name="Palsikar V.B."/>
            <person name="Mitreva M."/>
            <person name="Wilson R.K."/>
        </authorList>
    </citation>
    <scope>NUCLEOTIDE SEQUENCE [LARGE SCALE GENOMIC DNA]</scope>
    <source>
        <strain evidence="1 2">ATCC 15930</strain>
    </source>
</reference>
<evidence type="ECO:0000313" key="2">
    <source>
        <dbReference type="Proteomes" id="UP000027442"/>
    </source>
</evidence>
<dbReference type="Proteomes" id="UP000027442">
    <property type="component" value="Unassembled WGS sequence"/>
</dbReference>
<proteinExistence type="predicted"/>
<dbReference type="EMBL" id="JNGW01000105">
    <property type="protein sequence ID" value="KDR51503.1"/>
    <property type="molecule type" value="Genomic_DNA"/>
</dbReference>
<dbReference type="PATRIC" id="fig|1122985.7.peg.2510"/>
<comment type="caution">
    <text evidence="1">The sequence shown here is derived from an EMBL/GenBank/DDBJ whole genome shotgun (WGS) entry which is preliminary data.</text>
</comment>
<evidence type="ECO:0000313" key="1">
    <source>
        <dbReference type="EMBL" id="KDR51503.1"/>
    </source>
</evidence>
<organism evidence="1 2">
    <name type="scientific">Hoylesella loescheii DSM 19665 = JCM 12249 = ATCC 15930</name>
    <dbReference type="NCBI Taxonomy" id="1122985"/>
    <lineage>
        <taxon>Bacteria</taxon>
        <taxon>Pseudomonadati</taxon>
        <taxon>Bacteroidota</taxon>
        <taxon>Bacteroidia</taxon>
        <taxon>Bacteroidales</taxon>
        <taxon>Prevotellaceae</taxon>
        <taxon>Hoylesella</taxon>
    </lineage>
</organism>
<sequence length="82" mass="9271">MIKRPYMSVIPSDLVAFKSLSLNQDMHSLYTKIVKINEIYKQFSENLSTNMPTFLAVVRLYSHLLGSFGRFDVLGLSVVLGS</sequence>
<gene>
    <name evidence="1" type="ORF">HMPREF1991_02425</name>
</gene>
<protein>
    <submittedName>
        <fullName evidence="1">Uncharacterized protein</fullName>
    </submittedName>
</protein>
<dbReference type="HOGENOM" id="CLU_2736748_0_0_10"/>
<keyword evidence="2" id="KW-1185">Reference proteome</keyword>